<dbReference type="Gene3D" id="3.40.309.10">
    <property type="entry name" value="Aldehyde Dehydrogenase, Chain A, domain 2"/>
    <property type="match status" value="1"/>
</dbReference>
<dbReference type="Pfam" id="PF00171">
    <property type="entry name" value="Aldedh"/>
    <property type="match status" value="1"/>
</dbReference>
<evidence type="ECO:0000313" key="6">
    <source>
        <dbReference type="Proteomes" id="UP001501166"/>
    </source>
</evidence>
<dbReference type="InterPro" id="IPR015590">
    <property type="entry name" value="Aldehyde_DH_dom"/>
</dbReference>
<evidence type="ECO:0000313" key="5">
    <source>
        <dbReference type="EMBL" id="GAA0355358.1"/>
    </source>
</evidence>
<dbReference type="InterPro" id="IPR016162">
    <property type="entry name" value="Ald_DH_N"/>
</dbReference>
<keyword evidence="1 3" id="KW-0560">Oxidoreductase</keyword>
<dbReference type="PANTHER" id="PTHR11699">
    <property type="entry name" value="ALDEHYDE DEHYDROGENASE-RELATED"/>
    <property type="match status" value="1"/>
</dbReference>
<evidence type="ECO:0000256" key="3">
    <source>
        <dbReference type="RuleBase" id="RU003345"/>
    </source>
</evidence>
<proteinExistence type="inferred from homology"/>
<evidence type="ECO:0000259" key="4">
    <source>
        <dbReference type="Pfam" id="PF00171"/>
    </source>
</evidence>
<feature type="active site" evidence="2">
    <location>
        <position position="255"/>
    </location>
</feature>
<name>A0ABP3GWT5_9LACT</name>
<dbReference type="InterPro" id="IPR016163">
    <property type="entry name" value="Ald_DH_C"/>
</dbReference>
<dbReference type="SUPFAM" id="SSF53720">
    <property type="entry name" value="ALDH-like"/>
    <property type="match status" value="1"/>
</dbReference>
<reference evidence="6" key="1">
    <citation type="journal article" date="2019" name="Int. J. Syst. Evol. Microbiol.">
        <title>The Global Catalogue of Microorganisms (GCM) 10K type strain sequencing project: providing services to taxonomists for standard genome sequencing and annotation.</title>
        <authorList>
            <consortium name="The Broad Institute Genomics Platform"/>
            <consortium name="The Broad Institute Genome Sequencing Center for Infectious Disease"/>
            <person name="Wu L."/>
            <person name="Ma J."/>
        </authorList>
    </citation>
    <scope>NUCLEOTIDE SEQUENCE [LARGE SCALE GENOMIC DNA]</scope>
    <source>
        <strain evidence="6">JCM 12662</strain>
    </source>
</reference>
<feature type="domain" description="Aldehyde dehydrogenase" evidence="4">
    <location>
        <begin position="22"/>
        <end position="481"/>
    </location>
</feature>
<dbReference type="EMBL" id="BAAACW010000035">
    <property type="protein sequence ID" value="GAA0355358.1"/>
    <property type="molecule type" value="Genomic_DNA"/>
</dbReference>
<keyword evidence="6" id="KW-1185">Reference proteome</keyword>
<accession>A0ABP3GWT5</accession>
<dbReference type="Proteomes" id="UP001501166">
    <property type="component" value="Unassembled WGS sequence"/>
</dbReference>
<comment type="caution">
    <text evidence="5">The sequence shown here is derived from an EMBL/GenBank/DDBJ whole genome shotgun (WGS) entry which is preliminary data.</text>
</comment>
<dbReference type="PROSITE" id="PS00070">
    <property type="entry name" value="ALDEHYDE_DEHYDR_CYS"/>
    <property type="match status" value="1"/>
</dbReference>
<dbReference type="InterPro" id="IPR029510">
    <property type="entry name" value="Ald_DH_CS_GLU"/>
</dbReference>
<dbReference type="RefSeq" id="WP_343753765.1">
    <property type="nucleotide sequence ID" value="NZ_BAAACW010000035.1"/>
</dbReference>
<gene>
    <name evidence="5" type="ORF">GCM10008932_05460</name>
</gene>
<dbReference type="InterPro" id="IPR016160">
    <property type="entry name" value="Ald_DH_CS_CYS"/>
</dbReference>
<organism evidence="5 6">
    <name type="scientific">Alkalibacterium iburiense</name>
    <dbReference type="NCBI Taxonomy" id="290589"/>
    <lineage>
        <taxon>Bacteria</taxon>
        <taxon>Bacillati</taxon>
        <taxon>Bacillota</taxon>
        <taxon>Bacilli</taxon>
        <taxon>Lactobacillales</taxon>
        <taxon>Carnobacteriaceae</taxon>
        <taxon>Alkalibacterium</taxon>
    </lineage>
</organism>
<evidence type="ECO:0000256" key="2">
    <source>
        <dbReference type="PROSITE-ProRule" id="PRU10007"/>
    </source>
</evidence>
<evidence type="ECO:0000256" key="1">
    <source>
        <dbReference type="ARBA" id="ARBA00023002"/>
    </source>
</evidence>
<dbReference type="PROSITE" id="PS00687">
    <property type="entry name" value="ALDEHYDE_DEHYDR_GLU"/>
    <property type="match status" value="1"/>
</dbReference>
<dbReference type="InterPro" id="IPR016161">
    <property type="entry name" value="Ald_DH/histidinol_DH"/>
</dbReference>
<protein>
    <submittedName>
        <fullName evidence="5">Aldehyde dehydrogenase family protein</fullName>
    </submittedName>
</protein>
<sequence length="494" mass="54434">MVKYQPTDLFDSSYQLFIGGEWVASSGDETIDSVSPATKETLATIPNATQEDVEKAVQAGKEAFETWKDSTIIERSDLLLEIADAIEENKEKFIWMDSYDNGKPLAEAEIDIDLAIEHYRYFASVIRSEEGYTRNYGKNTLSIQFREPIGVVGQIIPWNFPFLMAAWKLGPALAGGNTVVIKPAEDTSLSLLELGKLLKDILPAGVVNIVTGYGEDTGQFLQESDIDKLAFTGSPAIGSKIGQMAGKKLIPVTLELGGKSANIIYNEADQDKAVEGVMKGILFNQGEVCSAGSRVLVQDDIYDEFLDKLKEAFENIKVGLPWAEDTQMGAQVNEEQLKENLEYVQIAKDEGATIVAGGNRLTEGDYANGFFMEPTLAEGTNDMKIAREEIFGPFATVIRFKDEEEAIKIANDSDYGLAGGVFTRDLNKAIRTARRVRTGRMWVNTFSEFPAGDPFGGFKNSGVGRETYRGALDEYSEWKSIYISTEEGTEGLYL</sequence>
<dbReference type="Gene3D" id="3.40.605.10">
    <property type="entry name" value="Aldehyde Dehydrogenase, Chain A, domain 1"/>
    <property type="match status" value="1"/>
</dbReference>
<comment type="similarity">
    <text evidence="3">Belongs to the aldehyde dehydrogenase family.</text>
</comment>